<proteinExistence type="predicted"/>
<dbReference type="InterPro" id="IPR034154">
    <property type="entry name" value="TOPRIM_DnaG/twinkle"/>
</dbReference>
<name>A0A0V7ZCK5_9CYAN</name>
<dbReference type="RefSeq" id="WP_161938226.1">
    <property type="nucleotide sequence ID" value="NZ_LMTZ01000161.1"/>
</dbReference>
<comment type="caution">
    <text evidence="3">The sequence shown here is derived from an EMBL/GenBank/DDBJ whole genome shotgun (WGS) entry which is preliminary data.</text>
</comment>
<dbReference type="AlphaFoldDB" id="A0A0V7ZCK5"/>
<evidence type="ECO:0008006" key="5">
    <source>
        <dbReference type="Google" id="ProtNLM"/>
    </source>
</evidence>
<gene>
    <name evidence="3" type="ORF">BC008_08785</name>
</gene>
<dbReference type="GO" id="GO:0003688">
    <property type="term" value="F:DNA replication origin binding"/>
    <property type="evidence" value="ECO:0007669"/>
    <property type="project" value="InterPro"/>
</dbReference>
<dbReference type="Pfam" id="PF02399">
    <property type="entry name" value="Herpes_ori_bp"/>
    <property type="match status" value="1"/>
</dbReference>
<evidence type="ECO:0000313" key="4">
    <source>
        <dbReference type="Proteomes" id="UP000053372"/>
    </source>
</evidence>
<dbReference type="GO" id="GO:0005524">
    <property type="term" value="F:ATP binding"/>
    <property type="evidence" value="ECO:0007669"/>
    <property type="project" value="InterPro"/>
</dbReference>
<dbReference type="InterPro" id="IPR024385">
    <property type="entry name" value="DUF3854"/>
</dbReference>
<dbReference type="NCBIfam" id="NF042913">
    <property type="entry name" value="CyRepA1"/>
    <property type="match status" value="1"/>
</dbReference>
<dbReference type="InterPro" id="IPR003450">
    <property type="entry name" value="Replication_origin-bd"/>
</dbReference>
<dbReference type="SUPFAM" id="SSF52540">
    <property type="entry name" value="P-loop containing nucleoside triphosphate hydrolases"/>
    <property type="match status" value="1"/>
</dbReference>
<accession>A0A0V7ZCK5</accession>
<sequence>MHFYRRILRLQIAFALKNLKAFAPKKRETSTPPEWIKANHWEEWNRSEVDPGIISLNIESLFGEEVYDKLLISPKIQRRNDYRVSDKYLRRYRSLEDGGFWVSGIDVLTWEDSLWGQFKGDNPRVDFENPQKKIKYDGPCEMPTEVFALKVPHHIWVKVARNFNVELPENYKELGYGQFWVWVWNNPNIPIVITEGAKKAGALLSRGIVALALPGVNSGYRQLRDEEGFPIGNPRLIPQIEKFAQNGREFIFAFDQDSKVSTIRSVNNAQKKTANLLKLFGCQVSFLKWNGDKGKGIDDYCHNCAEYDDIDECFWEFYGDRLSFECWEMLQMVRLTYKANKTVNRRYLLDRNNPTELTPPDSAQLVGIKAPKGAGKTELIKEYVRPYQLSGEMRVLLISHRVQLSLQTAERIYIPYITELKDYELGDREGMALCVDSLHEESQAHFKWEHWGRVVIIFDEIQQLLWHLLSSQTCEKERVKIIKTLQNLLRHVIKSGGKIIIADADLNDIAIDFISGLIGFDVEKYIIVNEYKFTNPWNVYSFQDKNPKRLFAKAVELIKEGKKIFFCLSAQKYKSKYSSKNLEKLIKKFEKEINKELPEIRILRIDSEAVQNPEHPAYQCTSNLNEVLKDYDIVLSTPTLETGVSIDIKHFDAVFGIFSGVSTADSVRQFLSRYREPVPRYIWVKAKGIGFVGNKSSNYKGLIVSSKQLDKSNRNKLIDAALEETVNGNFEPICLTTWAKLGAIINAGKWHYRDEVEKGLAAEGHNIIPESEWDIKLPDTSEVDKVDEAVKDNKNENYEQYNNDISDAYSPDNNELEILSKKQAKTEKELLSLRKGNLERKYKVEVTPQLVQKDDNGWYSQLIDSSENLQHASRLVLDSVNCEPELT</sequence>
<dbReference type="CDD" id="cd01029">
    <property type="entry name" value="TOPRIM_primases"/>
    <property type="match status" value="1"/>
</dbReference>
<dbReference type="Proteomes" id="UP000053372">
    <property type="component" value="Unassembled WGS sequence"/>
</dbReference>
<feature type="domain" description="DUF3854" evidence="2">
    <location>
        <begin position="179"/>
        <end position="302"/>
    </location>
</feature>
<dbReference type="PANTHER" id="PTHR34985:SF1">
    <property type="entry name" value="SLR0554 PROTEIN"/>
    <property type="match status" value="1"/>
</dbReference>
<reference evidence="3 4" key="1">
    <citation type="journal article" date="2015" name="Genome Announc.">
        <title>Draft Genome of the Euendolithic (true boring) Cyanobacterium Mastigocoleus testarum strain BC008.</title>
        <authorList>
            <person name="Guida B.S."/>
            <person name="Garcia-Pichel F."/>
        </authorList>
    </citation>
    <scope>NUCLEOTIDE SEQUENCE [LARGE SCALE GENOMIC DNA]</scope>
    <source>
        <strain evidence="3 4">BC008</strain>
    </source>
</reference>
<dbReference type="InterPro" id="IPR027417">
    <property type="entry name" value="P-loop_NTPase"/>
</dbReference>
<keyword evidence="4" id="KW-1185">Reference proteome</keyword>
<evidence type="ECO:0000313" key="3">
    <source>
        <dbReference type="EMBL" id="KST62254.1"/>
    </source>
</evidence>
<feature type="domain" description="Replication origin-binding protein" evidence="1">
    <location>
        <begin position="367"/>
        <end position="531"/>
    </location>
</feature>
<evidence type="ECO:0000259" key="1">
    <source>
        <dbReference type="Pfam" id="PF02399"/>
    </source>
</evidence>
<dbReference type="InterPro" id="IPR049996">
    <property type="entry name" value="Slr7037-like"/>
</dbReference>
<dbReference type="GO" id="GO:0006260">
    <property type="term" value="P:DNA replication"/>
    <property type="evidence" value="ECO:0007669"/>
    <property type="project" value="InterPro"/>
</dbReference>
<dbReference type="PANTHER" id="PTHR34985">
    <property type="entry name" value="SLR0554 PROTEIN"/>
    <property type="match status" value="1"/>
</dbReference>
<dbReference type="Pfam" id="PF12965">
    <property type="entry name" value="DUF3854"/>
    <property type="match status" value="1"/>
</dbReference>
<organism evidence="3 4">
    <name type="scientific">Mastigocoleus testarum BC008</name>
    <dbReference type="NCBI Taxonomy" id="371196"/>
    <lineage>
        <taxon>Bacteria</taxon>
        <taxon>Bacillati</taxon>
        <taxon>Cyanobacteriota</taxon>
        <taxon>Cyanophyceae</taxon>
        <taxon>Nostocales</taxon>
        <taxon>Hapalosiphonaceae</taxon>
        <taxon>Mastigocoleus</taxon>
    </lineage>
</organism>
<dbReference type="EMBL" id="LMTZ01000161">
    <property type="protein sequence ID" value="KST62254.1"/>
    <property type="molecule type" value="Genomic_DNA"/>
</dbReference>
<protein>
    <recommendedName>
        <fullName evidence="5">DUF3854 domain-containing protein</fullName>
    </recommendedName>
</protein>
<evidence type="ECO:0000259" key="2">
    <source>
        <dbReference type="Pfam" id="PF12965"/>
    </source>
</evidence>